<dbReference type="GO" id="GO:0015288">
    <property type="term" value="F:porin activity"/>
    <property type="evidence" value="ECO:0007669"/>
    <property type="project" value="InterPro"/>
</dbReference>
<dbReference type="GO" id="GO:0008643">
    <property type="term" value="P:carbohydrate transport"/>
    <property type="evidence" value="ECO:0007669"/>
    <property type="project" value="InterPro"/>
</dbReference>
<gene>
    <name evidence="3" type="ORF">CA13_27350</name>
</gene>
<reference evidence="3 4" key="1">
    <citation type="submission" date="2019-02" db="EMBL/GenBank/DDBJ databases">
        <title>Deep-cultivation of Planctomycetes and their phenomic and genomic characterization uncovers novel biology.</title>
        <authorList>
            <person name="Wiegand S."/>
            <person name="Jogler M."/>
            <person name="Boedeker C."/>
            <person name="Pinto D."/>
            <person name="Vollmers J."/>
            <person name="Rivas-Marin E."/>
            <person name="Kohn T."/>
            <person name="Peeters S.H."/>
            <person name="Heuer A."/>
            <person name="Rast P."/>
            <person name="Oberbeckmann S."/>
            <person name="Bunk B."/>
            <person name="Jeske O."/>
            <person name="Meyerdierks A."/>
            <person name="Storesund J.E."/>
            <person name="Kallscheuer N."/>
            <person name="Luecker S."/>
            <person name="Lage O.M."/>
            <person name="Pohl T."/>
            <person name="Merkel B.J."/>
            <person name="Hornburger P."/>
            <person name="Mueller R.-W."/>
            <person name="Bruemmer F."/>
            <person name="Labrenz M."/>
            <person name="Spormann A.M."/>
            <person name="Op Den Camp H."/>
            <person name="Overmann J."/>
            <person name="Amann R."/>
            <person name="Jetten M.S.M."/>
            <person name="Mascher T."/>
            <person name="Medema M.H."/>
            <person name="Devos D.P."/>
            <person name="Kaster A.-K."/>
            <person name="Ovreas L."/>
            <person name="Rohde M."/>
            <person name="Galperin M.Y."/>
            <person name="Jogler C."/>
        </authorList>
    </citation>
    <scope>NUCLEOTIDE SEQUENCE [LARGE SCALE GENOMIC DNA]</scope>
    <source>
        <strain evidence="3 4">CA13</strain>
    </source>
</reference>
<dbReference type="Pfam" id="PF04966">
    <property type="entry name" value="OprB"/>
    <property type="match status" value="1"/>
</dbReference>
<evidence type="ECO:0000256" key="1">
    <source>
        <dbReference type="ARBA" id="ARBA00008769"/>
    </source>
</evidence>
<dbReference type="PANTHER" id="PTHR37944:SF1">
    <property type="entry name" value="PORIN B"/>
    <property type="match status" value="1"/>
</dbReference>
<feature type="chain" id="PRO_5023044853" evidence="2">
    <location>
        <begin position="26"/>
        <end position="438"/>
    </location>
</feature>
<dbReference type="Gene3D" id="2.40.160.180">
    <property type="entry name" value="Carbohydrate-selective porin OprB"/>
    <property type="match status" value="1"/>
</dbReference>
<feature type="signal peptide" evidence="2">
    <location>
        <begin position="1"/>
        <end position="25"/>
    </location>
</feature>
<dbReference type="PANTHER" id="PTHR37944">
    <property type="entry name" value="PORIN B"/>
    <property type="match status" value="1"/>
</dbReference>
<dbReference type="InterPro" id="IPR007049">
    <property type="entry name" value="Carb-sel_porin_OprB"/>
</dbReference>
<dbReference type="InterPro" id="IPR038673">
    <property type="entry name" value="OprB_sf"/>
</dbReference>
<name>A0A5C5Z1U0_9BACT</name>
<dbReference type="RefSeq" id="WP_146397129.1">
    <property type="nucleotide sequence ID" value="NZ_SJPJ01000001.1"/>
</dbReference>
<dbReference type="OrthoDB" id="236886at2"/>
<dbReference type="AlphaFoldDB" id="A0A5C5Z1U0"/>
<keyword evidence="4" id="KW-1185">Reference proteome</keyword>
<protein>
    <submittedName>
        <fullName evidence="3">Carbohydrate-selective porin, OprB family</fullName>
    </submittedName>
</protein>
<evidence type="ECO:0000313" key="4">
    <source>
        <dbReference type="Proteomes" id="UP000315010"/>
    </source>
</evidence>
<comment type="caution">
    <text evidence="3">The sequence shown here is derived from an EMBL/GenBank/DDBJ whole genome shotgun (WGS) entry which is preliminary data.</text>
</comment>
<evidence type="ECO:0000313" key="3">
    <source>
        <dbReference type="EMBL" id="TWT81284.1"/>
    </source>
</evidence>
<dbReference type="Proteomes" id="UP000315010">
    <property type="component" value="Unassembled WGS sequence"/>
</dbReference>
<comment type="similarity">
    <text evidence="1 2">Belongs to the OprB family.</text>
</comment>
<keyword evidence="2" id="KW-0732">Signal</keyword>
<dbReference type="GO" id="GO:0016020">
    <property type="term" value="C:membrane"/>
    <property type="evidence" value="ECO:0007669"/>
    <property type="project" value="InterPro"/>
</dbReference>
<organism evidence="3 4">
    <name type="scientific">Novipirellula herctigrandis</name>
    <dbReference type="NCBI Taxonomy" id="2527986"/>
    <lineage>
        <taxon>Bacteria</taxon>
        <taxon>Pseudomonadati</taxon>
        <taxon>Planctomycetota</taxon>
        <taxon>Planctomycetia</taxon>
        <taxon>Pirellulales</taxon>
        <taxon>Pirellulaceae</taxon>
        <taxon>Novipirellula</taxon>
    </lineage>
</organism>
<sequence length="438" mass="48186" precursor="true">MMHRSLFYILLALIVALVSSVPVCAQSSTGPNTQSSSSGQTTTGRLHGLIGERELSNVPDDVGYQLHESDESIDSIFPYGPLTPLNDLWGRSTKRVNESLRLDLGLNYTAVYQTADTSARGPREVSGGDFDFFGRWHLTGREDDWPGSLVFSSETRHRMSSTSPNKLDTGTVGGTIVGFGVQDFSLVQLYWEQGSFEDGLMMRAGKIDPALIYDGGRYVSSNYAFLSPAFADTTPMPLPGAGIGMAGAIYPTDSTYLVAGLHDANGQRTTSGLSTFFDDAEYFSAVELGWFPNENEIDEGSYHITLWHIDARKRVGRRSDQGVALTMEQQVGSDGQFVPFLRYAYADRGLNGIRENLSVGIGLEGPFYQNYDLIGTAFSWQEPSDRGLGNQSVFETFYRFFITPHTHLTPDIQVVIDPSNAPTKSSVTVFGLRIRTLY</sequence>
<dbReference type="InterPro" id="IPR052932">
    <property type="entry name" value="OprB_Porin"/>
</dbReference>
<accession>A0A5C5Z1U0</accession>
<evidence type="ECO:0000256" key="2">
    <source>
        <dbReference type="RuleBase" id="RU363072"/>
    </source>
</evidence>
<dbReference type="EMBL" id="SJPJ01000001">
    <property type="protein sequence ID" value="TWT81284.1"/>
    <property type="molecule type" value="Genomic_DNA"/>
</dbReference>
<proteinExistence type="inferred from homology"/>